<evidence type="ECO:0000313" key="2">
    <source>
        <dbReference type="Proteomes" id="UP000245735"/>
    </source>
</evidence>
<evidence type="ECO:0000313" key="1">
    <source>
        <dbReference type="EMBL" id="PWT37588.1"/>
    </source>
</evidence>
<dbReference type="RefSeq" id="WP_109913936.1">
    <property type="nucleotide sequence ID" value="NZ_CP080621.1"/>
</dbReference>
<sequence>MADLTQIFSGMDQGPEKIQKDLETINAELGGAKLSLSDPSTLGIVTYNGITVEEGYYVLKTAHRTLVFTQLTFHFNQNVNNSPSVHVCTMPASVDDGAEKWGFAQQDVYWLKQGHEINLKISSNDPRYSWNAGRTVSINYISVV</sequence>
<gene>
    <name evidence="1" type="ORF">DKZ35_04660</name>
</gene>
<reference evidence="2" key="1">
    <citation type="journal article" date="2018" name="Front. Microbiol.">
        <title>Comparative Genomics of the Herbivore Gut Symbiont Lactobacillus reuteri Reveals Genetic Diversity and Lifestyle Adaptation.</title>
        <authorList>
            <person name="Zhao J."/>
        </authorList>
    </citation>
    <scope>NUCLEOTIDE SEQUENCE [LARGE SCALE GENOMIC DNA]</scope>
    <source>
        <strain evidence="2">LR9</strain>
    </source>
</reference>
<organism evidence="1 2">
    <name type="scientific">Limosilactobacillus reuteri</name>
    <name type="common">Lactobacillus reuteri</name>
    <dbReference type="NCBI Taxonomy" id="1598"/>
    <lineage>
        <taxon>Bacteria</taxon>
        <taxon>Bacillati</taxon>
        <taxon>Bacillota</taxon>
        <taxon>Bacilli</taxon>
        <taxon>Lactobacillales</taxon>
        <taxon>Lactobacillaceae</taxon>
        <taxon>Limosilactobacillus</taxon>
    </lineage>
</organism>
<accession>A0ABD6Y7E0</accession>
<dbReference type="Proteomes" id="UP000245735">
    <property type="component" value="Unassembled WGS sequence"/>
</dbReference>
<comment type="caution">
    <text evidence="1">The sequence shown here is derived from an EMBL/GenBank/DDBJ whole genome shotgun (WGS) entry which is preliminary data.</text>
</comment>
<protein>
    <submittedName>
        <fullName evidence="1">Uncharacterized protein</fullName>
    </submittedName>
</protein>
<proteinExistence type="predicted"/>
<dbReference type="AlphaFoldDB" id="A0ABD6Y7E0"/>
<dbReference type="EMBL" id="QGHV01000021">
    <property type="protein sequence ID" value="PWT37588.1"/>
    <property type="molecule type" value="Genomic_DNA"/>
</dbReference>
<name>A0ABD6Y7E0_LIMRT</name>